<dbReference type="Gene3D" id="3.30.1330.60">
    <property type="entry name" value="OmpA-like domain"/>
    <property type="match status" value="1"/>
</dbReference>
<dbReference type="Proteomes" id="UP000175968">
    <property type="component" value="Chromosome"/>
</dbReference>
<evidence type="ECO:0000313" key="6">
    <source>
        <dbReference type="Proteomes" id="UP000175968"/>
    </source>
</evidence>
<dbReference type="RefSeq" id="WP_035639291.1">
    <property type="nucleotide sequence ID" value="NZ_CP017479.1"/>
</dbReference>
<evidence type="ECO:0000313" key="5">
    <source>
        <dbReference type="EMBL" id="AOW10588.1"/>
    </source>
</evidence>
<feature type="signal peptide" evidence="3">
    <location>
        <begin position="1"/>
        <end position="20"/>
    </location>
</feature>
<dbReference type="InterPro" id="IPR036737">
    <property type="entry name" value="OmpA-like_sf"/>
</dbReference>
<name>A0AAC9N7J2_9FLAO</name>
<dbReference type="CDD" id="cd07185">
    <property type="entry name" value="OmpA_C-like"/>
    <property type="match status" value="1"/>
</dbReference>
<dbReference type="KEGG" id="fgl:EM308_14415"/>
<keyword evidence="2" id="KW-0175">Coiled coil</keyword>
<dbReference type="SUPFAM" id="SSF103088">
    <property type="entry name" value="OmpA-like"/>
    <property type="match status" value="1"/>
</dbReference>
<organism evidence="5 6">
    <name type="scientific">Flavobacterium gilvum</name>
    <dbReference type="NCBI Taxonomy" id="1492737"/>
    <lineage>
        <taxon>Bacteria</taxon>
        <taxon>Pseudomonadati</taxon>
        <taxon>Bacteroidota</taxon>
        <taxon>Flavobacteriia</taxon>
        <taxon>Flavobacteriales</taxon>
        <taxon>Flavobacteriaceae</taxon>
        <taxon>Flavobacterium</taxon>
    </lineage>
</organism>
<reference evidence="5 6" key="1">
    <citation type="submission" date="2016-10" db="EMBL/GenBank/DDBJ databases">
        <title>Flavobacterium gilvum sp. nov., isolated from stream water.</title>
        <authorList>
            <person name="Shin S.-K."/>
            <person name="Cho Y.-J."/>
            <person name="Yi H."/>
        </authorList>
    </citation>
    <scope>NUCLEOTIDE SEQUENCE [LARGE SCALE GENOMIC DNA]</scope>
    <source>
        <strain evidence="5 6">EM1308</strain>
    </source>
</reference>
<sequence>MKRKFLSVFTIAFSMTVLMAQEKNTTTNFNRWSIDLNGGSSKPAEPFNEGYYSDDFNFNHGDLGVRYMLNTKFGLKADFGLDNMKDGHNSLDFNTKYYRTDLQGIINLGRICNFETWTRVFGLQGHAGVGYSWMTNKNFEGRDNMVNLIVGLTGQVKLSNRFALNADFSRITNVRQDINFNGVTAQTDRTFDGVLYNATLGLSYYIGKQKVHADWYSQNSNTSTNANDELLSQIGQLENKLNETESKLKNTETKLDNAVNKLKDSDNDGVADYLDVEPNSKPGAVVDTKGRTIDFDKSKKETVANTNESSQNLSDINVYFNTNSYNPTNKSRSNIDIVTDYLKANQHAKVEINGYSDNKGGNSKGNKILSQKRADTVKKILVKSGVKATRLSAHGKGVDLKSHNAAKKRHVSFKIK</sequence>
<dbReference type="EMBL" id="CP017479">
    <property type="protein sequence ID" value="AOW10588.1"/>
    <property type="molecule type" value="Genomic_DNA"/>
</dbReference>
<dbReference type="PANTHER" id="PTHR30329:SF21">
    <property type="entry name" value="LIPOPROTEIN YIAD-RELATED"/>
    <property type="match status" value="1"/>
</dbReference>
<dbReference type="PROSITE" id="PS51123">
    <property type="entry name" value="OMPA_2"/>
    <property type="match status" value="1"/>
</dbReference>
<evidence type="ECO:0000256" key="2">
    <source>
        <dbReference type="SAM" id="Coils"/>
    </source>
</evidence>
<feature type="chain" id="PRO_5041974487" description="OmpA-like domain-containing protein" evidence="3">
    <location>
        <begin position="21"/>
        <end position="416"/>
    </location>
</feature>
<evidence type="ECO:0000256" key="1">
    <source>
        <dbReference type="PROSITE-ProRule" id="PRU00473"/>
    </source>
</evidence>
<dbReference type="GO" id="GO:0005509">
    <property type="term" value="F:calcium ion binding"/>
    <property type="evidence" value="ECO:0007669"/>
    <property type="project" value="InterPro"/>
</dbReference>
<keyword evidence="3" id="KW-0732">Signal</keyword>
<proteinExistence type="predicted"/>
<dbReference type="PANTHER" id="PTHR30329">
    <property type="entry name" value="STATOR ELEMENT OF FLAGELLAR MOTOR COMPLEX"/>
    <property type="match status" value="1"/>
</dbReference>
<dbReference type="InterPro" id="IPR028974">
    <property type="entry name" value="TSP_type-3_rpt"/>
</dbReference>
<dbReference type="AlphaFoldDB" id="A0AAC9N7J2"/>
<dbReference type="GO" id="GO:0016020">
    <property type="term" value="C:membrane"/>
    <property type="evidence" value="ECO:0007669"/>
    <property type="project" value="UniProtKB-UniRule"/>
</dbReference>
<dbReference type="SUPFAM" id="SSF103647">
    <property type="entry name" value="TSP type-3 repeat"/>
    <property type="match status" value="1"/>
</dbReference>
<feature type="domain" description="OmpA-like" evidence="4">
    <location>
        <begin position="307"/>
        <end position="416"/>
    </location>
</feature>
<gene>
    <name evidence="5" type="ORF">EM308_14415</name>
</gene>
<accession>A0AAC9N7J2</accession>
<keyword evidence="6" id="KW-1185">Reference proteome</keyword>
<dbReference type="InterPro" id="IPR050330">
    <property type="entry name" value="Bact_OuterMem_StrucFunc"/>
</dbReference>
<evidence type="ECO:0000256" key="3">
    <source>
        <dbReference type="SAM" id="SignalP"/>
    </source>
</evidence>
<dbReference type="InterPro" id="IPR006665">
    <property type="entry name" value="OmpA-like"/>
</dbReference>
<feature type="coiled-coil region" evidence="2">
    <location>
        <begin position="227"/>
        <end position="268"/>
    </location>
</feature>
<evidence type="ECO:0000259" key="4">
    <source>
        <dbReference type="PROSITE" id="PS51123"/>
    </source>
</evidence>
<dbReference type="Pfam" id="PF00691">
    <property type="entry name" value="OmpA"/>
    <property type="match status" value="1"/>
</dbReference>
<protein>
    <recommendedName>
        <fullName evidence="4">OmpA-like domain-containing protein</fullName>
    </recommendedName>
</protein>
<keyword evidence="1" id="KW-0472">Membrane</keyword>